<name>A0ABS8WKL7_DATST</name>
<protein>
    <submittedName>
        <fullName evidence="1">Uncharacterized protein</fullName>
    </submittedName>
</protein>
<dbReference type="EMBL" id="JACEIK010007265">
    <property type="protein sequence ID" value="MCE3049968.1"/>
    <property type="molecule type" value="Genomic_DNA"/>
</dbReference>
<proteinExistence type="predicted"/>
<organism evidence="1 2">
    <name type="scientific">Datura stramonium</name>
    <name type="common">Jimsonweed</name>
    <name type="synonym">Common thornapple</name>
    <dbReference type="NCBI Taxonomy" id="4076"/>
    <lineage>
        <taxon>Eukaryota</taxon>
        <taxon>Viridiplantae</taxon>
        <taxon>Streptophyta</taxon>
        <taxon>Embryophyta</taxon>
        <taxon>Tracheophyta</taxon>
        <taxon>Spermatophyta</taxon>
        <taxon>Magnoliopsida</taxon>
        <taxon>eudicotyledons</taxon>
        <taxon>Gunneridae</taxon>
        <taxon>Pentapetalae</taxon>
        <taxon>asterids</taxon>
        <taxon>lamiids</taxon>
        <taxon>Solanales</taxon>
        <taxon>Solanaceae</taxon>
        <taxon>Solanoideae</taxon>
        <taxon>Datureae</taxon>
        <taxon>Datura</taxon>
    </lineage>
</organism>
<sequence>MGASSSSNNVHAKNDQHGTGQVLELEYLDDKAASLFYHDWVHSLCPHKATLFQLMGSPTTGLRPESLLLKCSELQSHRPWPHPRPCQTLPAAIGERLAS</sequence>
<dbReference type="Proteomes" id="UP000823775">
    <property type="component" value="Unassembled WGS sequence"/>
</dbReference>
<evidence type="ECO:0000313" key="2">
    <source>
        <dbReference type="Proteomes" id="UP000823775"/>
    </source>
</evidence>
<gene>
    <name evidence="1" type="ORF">HAX54_046222</name>
</gene>
<keyword evidence="2" id="KW-1185">Reference proteome</keyword>
<accession>A0ABS8WKL7</accession>
<reference evidence="1 2" key="1">
    <citation type="journal article" date="2021" name="BMC Genomics">
        <title>Datura genome reveals duplications of psychoactive alkaloid biosynthetic genes and high mutation rate following tissue culture.</title>
        <authorList>
            <person name="Rajewski A."/>
            <person name="Carter-House D."/>
            <person name="Stajich J."/>
            <person name="Litt A."/>
        </authorList>
    </citation>
    <scope>NUCLEOTIDE SEQUENCE [LARGE SCALE GENOMIC DNA]</scope>
    <source>
        <strain evidence="1">AR-01</strain>
    </source>
</reference>
<comment type="caution">
    <text evidence="1">The sequence shown here is derived from an EMBL/GenBank/DDBJ whole genome shotgun (WGS) entry which is preliminary data.</text>
</comment>
<evidence type="ECO:0000313" key="1">
    <source>
        <dbReference type="EMBL" id="MCE3049968.1"/>
    </source>
</evidence>